<accession>A0A8X6XXM9</accession>
<feature type="domain" description="tRNA(Ile)-lysidine/2-thiocytidine synthase N-terminal" evidence="3">
    <location>
        <begin position="595"/>
        <end position="763"/>
    </location>
</feature>
<dbReference type="AlphaFoldDB" id="A0A8X6XXM9"/>
<dbReference type="PANTHER" id="PTHR43686:SF1">
    <property type="entry name" value="AMINOTRAN_5 DOMAIN-CONTAINING PROTEIN"/>
    <property type="match status" value="1"/>
</dbReference>
<reference evidence="4" key="1">
    <citation type="submission" date="2020-08" db="EMBL/GenBank/DDBJ databases">
        <title>Multicomponent nature underlies the extraordinary mechanical properties of spider dragline silk.</title>
        <authorList>
            <person name="Kono N."/>
            <person name="Nakamura H."/>
            <person name="Mori M."/>
            <person name="Yoshida Y."/>
            <person name="Ohtoshi R."/>
            <person name="Malay A.D."/>
            <person name="Moran D.A.P."/>
            <person name="Tomita M."/>
            <person name="Numata K."/>
            <person name="Arakawa K."/>
        </authorList>
    </citation>
    <scope>NUCLEOTIDE SEQUENCE</scope>
</reference>
<feature type="region of interest" description="Disordered" evidence="1">
    <location>
        <begin position="1"/>
        <end position="22"/>
    </location>
</feature>
<dbReference type="InterPro" id="IPR011063">
    <property type="entry name" value="TilS/TtcA_N"/>
</dbReference>
<dbReference type="Gene3D" id="3.40.640.10">
    <property type="entry name" value="Type I PLP-dependent aspartate aminotransferase-like (Major domain)"/>
    <property type="match status" value="1"/>
</dbReference>
<dbReference type="InterPro" id="IPR015421">
    <property type="entry name" value="PyrdxlP-dep_Trfase_major"/>
</dbReference>
<protein>
    <submittedName>
        <fullName evidence="4">tRNA-cytidine(32) 2-sulfurtransferase</fullName>
    </submittedName>
</protein>
<evidence type="ECO:0000313" key="4">
    <source>
        <dbReference type="EMBL" id="GFY62200.1"/>
    </source>
</evidence>
<dbReference type="Gene3D" id="3.90.1150.10">
    <property type="entry name" value="Aspartate Aminotransferase, domain 1"/>
    <property type="match status" value="1"/>
</dbReference>
<organism evidence="4 5">
    <name type="scientific">Trichonephila inaurata madagascariensis</name>
    <dbReference type="NCBI Taxonomy" id="2747483"/>
    <lineage>
        <taxon>Eukaryota</taxon>
        <taxon>Metazoa</taxon>
        <taxon>Ecdysozoa</taxon>
        <taxon>Arthropoda</taxon>
        <taxon>Chelicerata</taxon>
        <taxon>Arachnida</taxon>
        <taxon>Araneae</taxon>
        <taxon>Araneomorphae</taxon>
        <taxon>Entelegynae</taxon>
        <taxon>Araneoidea</taxon>
        <taxon>Nephilidae</taxon>
        <taxon>Trichonephila</taxon>
        <taxon>Trichonephila inaurata</taxon>
    </lineage>
</organism>
<evidence type="ECO:0000259" key="3">
    <source>
        <dbReference type="Pfam" id="PF01171"/>
    </source>
</evidence>
<evidence type="ECO:0000313" key="5">
    <source>
        <dbReference type="Proteomes" id="UP000886998"/>
    </source>
</evidence>
<dbReference type="SUPFAM" id="SSF52402">
    <property type="entry name" value="Adenine nucleotide alpha hydrolases-like"/>
    <property type="match status" value="1"/>
</dbReference>
<dbReference type="InterPro" id="IPR000192">
    <property type="entry name" value="Aminotrans_V_dom"/>
</dbReference>
<evidence type="ECO:0000259" key="2">
    <source>
        <dbReference type="Pfam" id="PF00266"/>
    </source>
</evidence>
<comment type="caution">
    <text evidence="4">The sequence shown here is derived from an EMBL/GenBank/DDBJ whole genome shotgun (WGS) entry which is preliminary data.</text>
</comment>
<sequence>MDNLNIKRNEAASTSTNHLKDSSNRKFYSLPEEYNQSEHSDSQVTQESATLFKEIYLNISSRGAKFSGPYGWRSVIYCDYAASGQSLNFIEDYIRDKVLPFYGNTHTTITATSLQSTYFRHEAKDIIRKAVNASEHDAVIFSGTGCTSAVSKLIHALNLKKSVVVFVSPFEHHSNLLPWREINAKIVRIKETINGLIDLHHLETELKRYSDSKFSLIGSFSAASNITGILTDDKAISVLLHKYGALSFWDYAAAAPYVHIDMNPIVMGLNEGMAYKDAVFISPHKFVGGPDTPGILIAKKSLLQNPIPSEPGGGTIFFVTRETHRYLKDEEMREEGGTPSIIGAIRAGMVFQLKEAIGTEIIAVREEQIFKMVLNKWENIPELNILGSTSVKRLPIFSFVICHLTSGLYLHHNFVCALLNDLFGIQTRSGCACAGPYALDLLGIDESLALRFDELLAENKSLDRTHLRRRGEYSEREVLRPGFIRLTFPFFMSDDDIDFVLDAVVLVAKNGWKLLPQYNFNPETGEWKHKKRQVFLGRKWLGSISYKTGHFTVTEDSTENVKIMDQKELLEETTKLFQNSAMAVNQFEMIKNGDKVLVCVSGGKDSLSLLHTLHQYQFYAKNQGVCFEIGAMTVDPKSPLYDPSPLKAYLKALNVPYFYEEQDIVSQAAKLDKCTSICSFCSRLKRGRIYACAHRQNYNVVALGQHLDDLAESFLMSVFHNGRLRTMKAHYTDKSSSLRIIRPFVFVREKDLRTFAAQKKLPVIPENCPACFEAPKERHRMKQLLAAQEIQFPNLYLSLKTAMYPLMAINLTGVENKILGKNALLNFEALKDDEED</sequence>
<feature type="compositionally biased region" description="Basic and acidic residues" evidence="1">
    <location>
        <begin position="1"/>
        <end position="10"/>
    </location>
</feature>
<dbReference type="InterPro" id="IPR015422">
    <property type="entry name" value="PyrdxlP-dep_Trfase_small"/>
</dbReference>
<dbReference type="Pfam" id="PF01171">
    <property type="entry name" value="ATP_bind_3"/>
    <property type="match status" value="1"/>
</dbReference>
<dbReference type="InterPro" id="IPR014729">
    <property type="entry name" value="Rossmann-like_a/b/a_fold"/>
</dbReference>
<dbReference type="OrthoDB" id="420046at2759"/>
<name>A0A8X6XXM9_9ARAC</name>
<feature type="domain" description="Aminotransferase class V" evidence="2">
    <location>
        <begin position="76"/>
        <end position="438"/>
    </location>
</feature>
<dbReference type="SUPFAM" id="SSF53383">
    <property type="entry name" value="PLP-dependent transferases"/>
    <property type="match status" value="1"/>
</dbReference>
<dbReference type="CDD" id="cd24138">
    <property type="entry name" value="TtcA-like"/>
    <property type="match status" value="1"/>
</dbReference>
<dbReference type="PANTHER" id="PTHR43686">
    <property type="entry name" value="SULFURTRANSFERASE-RELATED"/>
    <property type="match status" value="1"/>
</dbReference>
<gene>
    <name evidence="4" type="primary">ttcA</name>
    <name evidence="4" type="ORF">TNIN_448851</name>
</gene>
<evidence type="ECO:0000256" key="1">
    <source>
        <dbReference type="SAM" id="MobiDB-lite"/>
    </source>
</evidence>
<dbReference type="Gene3D" id="3.40.50.620">
    <property type="entry name" value="HUPs"/>
    <property type="match status" value="1"/>
</dbReference>
<dbReference type="EMBL" id="BMAV01014120">
    <property type="protein sequence ID" value="GFY62200.1"/>
    <property type="molecule type" value="Genomic_DNA"/>
</dbReference>
<keyword evidence="5" id="KW-1185">Reference proteome</keyword>
<dbReference type="InterPro" id="IPR015424">
    <property type="entry name" value="PyrdxlP-dep_Trfase"/>
</dbReference>
<dbReference type="Pfam" id="PF00266">
    <property type="entry name" value="Aminotran_5"/>
    <property type="match status" value="1"/>
</dbReference>
<dbReference type="Proteomes" id="UP000886998">
    <property type="component" value="Unassembled WGS sequence"/>
</dbReference>
<proteinExistence type="predicted"/>